<accession>A0A9Q4B509</accession>
<reference evidence="1" key="1">
    <citation type="submission" date="2020-06" db="EMBL/GenBank/DDBJ databases">
        <title>Insight into the genomes of haloalkaliphilic bacilli from Kenyan soda lakes.</title>
        <authorList>
            <person name="Mwirichia R."/>
            <person name="Villamizar G.C."/>
            <person name="Poehlein A."/>
            <person name="Mugweru J."/>
            <person name="Kipnyargis A."/>
            <person name="Kiplimo D."/>
            <person name="Orwa P."/>
            <person name="Daniel R."/>
        </authorList>
    </citation>
    <scope>NUCLEOTIDE SEQUENCE</scope>
    <source>
        <strain evidence="1">B1096_S55</strain>
    </source>
</reference>
<dbReference type="EMBL" id="JABXYM010000001">
    <property type="protein sequence ID" value="MCR6098437.1"/>
    <property type="molecule type" value="Genomic_DNA"/>
</dbReference>
<dbReference type="Proteomes" id="UP001057753">
    <property type="component" value="Unassembled WGS sequence"/>
</dbReference>
<comment type="caution">
    <text evidence="1">The sequence shown here is derived from an EMBL/GenBank/DDBJ whole genome shotgun (WGS) entry which is preliminary data.</text>
</comment>
<sequence>MFGKKKKRKLRRQKDTELIQLLDSIKIKADEYESYVRSSVDIDGHIDSKARLERAKYLFLLKEARVRKTSFY</sequence>
<dbReference type="InterPro" id="IPR019644">
    <property type="entry name" value="DUF2508"/>
</dbReference>
<dbReference type="RefSeq" id="WP_078578611.1">
    <property type="nucleotide sequence ID" value="NZ_JABXYM010000001.1"/>
</dbReference>
<dbReference type="OrthoDB" id="2166610at2"/>
<organism evidence="1 2">
    <name type="scientific">Salipaludibacillus agaradhaerens</name>
    <name type="common">Bacillus agaradhaerens</name>
    <dbReference type="NCBI Taxonomy" id="76935"/>
    <lineage>
        <taxon>Bacteria</taxon>
        <taxon>Bacillati</taxon>
        <taxon>Bacillota</taxon>
        <taxon>Bacilli</taxon>
        <taxon>Bacillales</taxon>
        <taxon>Bacillaceae</taxon>
    </lineage>
</organism>
<gene>
    <name evidence="1" type="ORF">HXA33_18145</name>
</gene>
<name>A0A9Q4B509_SALAG</name>
<evidence type="ECO:0000313" key="1">
    <source>
        <dbReference type="EMBL" id="MCR6098437.1"/>
    </source>
</evidence>
<dbReference type="Pfam" id="PF10704">
    <property type="entry name" value="DUF2508"/>
    <property type="match status" value="1"/>
</dbReference>
<evidence type="ECO:0000313" key="2">
    <source>
        <dbReference type="Proteomes" id="UP001057753"/>
    </source>
</evidence>
<dbReference type="AlphaFoldDB" id="A0A9Q4B509"/>
<protein>
    <submittedName>
        <fullName evidence="1">DUF2508 family protein</fullName>
    </submittedName>
</protein>
<keyword evidence="2" id="KW-1185">Reference proteome</keyword>
<proteinExistence type="predicted"/>